<gene>
    <name evidence="7" type="primary">drrA_8</name>
    <name evidence="7" type="ORF">A3Q41_02641</name>
</gene>
<dbReference type="PROSITE" id="PS50893">
    <property type="entry name" value="ABC_TRANSPORTER_2"/>
    <property type="match status" value="1"/>
</dbReference>
<evidence type="ECO:0000256" key="2">
    <source>
        <dbReference type="ARBA" id="ARBA00022448"/>
    </source>
</evidence>
<keyword evidence="4 7" id="KW-0067">ATP-binding</keyword>
<comment type="subcellular location">
    <subcellularLocation>
        <location evidence="1">Cell membrane</location>
        <topology evidence="1">Peripheral membrane protein</topology>
    </subcellularLocation>
</comment>
<dbReference type="Gene3D" id="3.40.50.300">
    <property type="entry name" value="P-loop containing nucleotide triphosphate hydrolases"/>
    <property type="match status" value="1"/>
</dbReference>
<keyword evidence="3" id="KW-0547">Nucleotide-binding</keyword>
<dbReference type="RefSeq" id="WP_048319342.1">
    <property type="nucleotide sequence ID" value="NZ_CP015220.1"/>
</dbReference>
<dbReference type="InterPro" id="IPR003593">
    <property type="entry name" value="AAA+_ATPase"/>
</dbReference>
<dbReference type="GO" id="GO:0005524">
    <property type="term" value="F:ATP binding"/>
    <property type="evidence" value="ECO:0007669"/>
    <property type="project" value="UniProtKB-KW"/>
</dbReference>
<dbReference type="SMART" id="SM00382">
    <property type="entry name" value="AAA"/>
    <property type="match status" value="1"/>
</dbReference>
<dbReference type="InterPro" id="IPR017871">
    <property type="entry name" value="ABC_transporter-like_CS"/>
</dbReference>
<evidence type="ECO:0000313" key="8">
    <source>
        <dbReference type="Proteomes" id="UP000076038"/>
    </source>
</evidence>
<reference evidence="7 8" key="1">
    <citation type="journal article" date="2016" name="Genome Announc.">
        <title>Complete Genome and Plasmid Sequences for Rhodococcus fascians D188 and Draft Sequences for Rhodococcus Isolates PBTS 1 and PBTS 2.</title>
        <authorList>
            <person name="Stamler R.A."/>
            <person name="Vereecke D."/>
            <person name="Zhang Y."/>
            <person name="Schilkey F."/>
            <person name="Devitt N."/>
            <person name="Randall J.J."/>
        </authorList>
    </citation>
    <scope>NUCLEOTIDE SEQUENCE [LARGE SCALE GENOMIC DNA]</scope>
    <source>
        <strain evidence="7 8">PBTS2</strain>
    </source>
</reference>
<keyword evidence="5" id="KW-0046">Antibiotic resistance</keyword>
<dbReference type="InterPro" id="IPR003439">
    <property type="entry name" value="ABC_transporter-like_ATP-bd"/>
</dbReference>
<dbReference type="AlphaFoldDB" id="A0A143QMC4"/>
<accession>A0A143QMC4</accession>
<dbReference type="GO" id="GO:0005886">
    <property type="term" value="C:plasma membrane"/>
    <property type="evidence" value="ECO:0007669"/>
    <property type="project" value="UniProtKB-SubCell"/>
</dbReference>
<dbReference type="PROSITE" id="PS00211">
    <property type="entry name" value="ABC_TRANSPORTER_1"/>
    <property type="match status" value="1"/>
</dbReference>
<dbReference type="InterPro" id="IPR027417">
    <property type="entry name" value="P-loop_NTPase"/>
</dbReference>
<protein>
    <submittedName>
        <fullName evidence="7">Daunorubicin/doxorubicin resistance ATP-binding protein DrrA</fullName>
        <ecNumber evidence="7">3.6.3.-</ecNumber>
    </submittedName>
</protein>
<dbReference type="PATRIC" id="fig|1653479.3.peg.2670"/>
<keyword evidence="7" id="KW-0378">Hydrolase</keyword>
<keyword evidence="2" id="KW-0813">Transport</keyword>
<dbReference type="EMBL" id="CP015220">
    <property type="protein sequence ID" value="AMY23936.1"/>
    <property type="molecule type" value="Genomic_DNA"/>
</dbReference>
<evidence type="ECO:0000256" key="3">
    <source>
        <dbReference type="ARBA" id="ARBA00022741"/>
    </source>
</evidence>
<reference evidence="8" key="2">
    <citation type="submission" date="2016-04" db="EMBL/GenBank/DDBJ databases">
        <title>Complete Genome and Plasmid Sequences for Rhodococcus fascians D188 and Draft Sequences for Rhodococcus spp. Isolates PBTS 1 and PBTS 2.</title>
        <authorList>
            <person name="Stamer R."/>
            <person name="Vereecke D."/>
            <person name="Zhang Y."/>
            <person name="Schilkey F."/>
            <person name="Devitt N."/>
            <person name="Randall J."/>
        </authorList>
    </citation>
    <scope>NUCLEOTIDE SEQUENCE [LARGE SCALE GENOMIC DNA]</scope>
    <source>
        <strain evidence="8">PBTS2</strain>
    </source>
</reference>
<dbReference type="SUPFAM" id="SSF52540">
    <property type="entry name" value="P-loop containing nucleoside triphosphate hydrolases"/>
    <property type="match status" value="1"/>
</dbReference>
<organism evidence="7 8">
    <name type="scientific">Rhodococcoides fascians</name>
    <name type="common">Rhodococcus fascians</name>
    <dbReference type="NCBI Taxonomy" id="1828"/>
    <lineage>
        <taxon>Bacteria</taxon>
        <taxon>Bacillati</taxon>
        <taxon>Actinomycetota</taxon>
        <taxon>Actinomycetes</taxon>
        <taxon>Mycobacteriales</taxon>
        <taxon>Nocardiaceae</taxon>
        <taxon>Rhodococcoides</taxon>
    </lineage>
</organism>
<dbReference type="PANTHER" id="PTHR42711:SF16">
    <property type="entry name" value="ABC TRANSPORTER ATP-BINDING PROTEIN"/>
    <property type="match status" value="1"/>
</dbReference>
<dbReference type="PANTHER" id="PTHR42711">
    <property type="entry name" value="ABC TRANSPORTER ATP-BINDING PROTEIN"/>
    <property type="match status" value="1"/>
</dbReference>
<sequence>MTIIDVDGMTRRYGSGKNAYEAVQALDLHVAEGELFGLLGTNGAGKTSTLEVIQGLSRPSKGTVRIMGMDPVADRRKVRPALGIMLQKGGLPQDLTTAESLRMWAGTCSHPLPVAEVLGRVDLADRADTRVKFLSGGEQRRLDLACAIISRPRILFLDEPTTGLDPESRRNTWRLIQELKNSGVTIMLTTHYLDEAESLCDRLAIMHRGKVVRSGTVDEVVADHPAKIELKAPGTALPSLPGTSMDVSGETVSIQTSSVQETLTDLLLWARDSGVTLHGLDARAASLETVFLSIADEFDNSPIDEPADDKPEVMSA</sequence>
<dbReference type="GO" id="GO:0046677">
    <property type="term" value="P:response to antibiotic"/>
    <property type="evidence" value="ECO:0007669"/>
    <property type="project" value="UniProtKB-KW"/>
</dbReference>
<dbReference type="GO" id="GO:0016887">
    <property type="term" value="F:ATP hydrolysis activity"/>
    <property type="evidence" value="ECO:0007669"/>
    <property type="project" value="InterPro"/>
</dbReference>
<name>A0A143QMC4_RHOFA</name>
<evidence type="ECO:0000256" key="5">
    <source>
        <dbReference type="ARBA" id="ARBA00023251"/>
    </source>
</evidence>
<dbReference type="InterPro" id="IPR050763">
    <property type="entry name" value="ABC_transporter_ATP-binding"/>
</dbReference>
<dbReference type="KEGG" id="rhs:A3Q41_02641"/>
<evidence type="ECO:0000259" key="6">
    <source>
        <dbReference type="PROSITE" id="PS50893"/>
    </source>
</evidence>
<dbReference type="Proteomes" id="UP000076038">
    <property type="component" value="Chromosome"/>
</dbReference>
<evidence type="ECO:0000313" key="7">
    <source>
        <dbReference type="EMBL" id="AMY23936.1"/>
    </source>
</evidence>
<dbReference type="OrthoDB" id="9804819at2"/>
<dbReference type="Pfam" id="PF00005">
    <property type="entry name" value="ABC_tran"/>
    <property type="match status" value="1"/>
</dbReference>
<feature type="domain" description="ABC transporter" evidence="6">
    <location>
        <begin position="4"/>
        <end position="233"/>
    </location>
</feature>
<dbReference type="EC" id="3.6.3.-" evidence="7"/>
<keyword evidence="8" id="KW-1185">Reference proteome</keyword>
<evidence type="ECO:0000256" key="4">
    <source>
        <dbReference type="ARBA" id="ARBA00022840"/>
    </source>
</evidence>
<proteinExistence type="predicted"/>
<evidence type="ECO:0000256" key="1">
    <source>
        <dbReference type="ARBA" id="ARBA00004202"/>
    </source>
</evidence>